<evidence type="ECO:0000256" key="2">
    <source>
        <dbReference type="ARBA" id="ARBA00022741"/>
    </source>
</evidence>
<dbReference type="Proteomes" id="UP000028501">
    <property type="component" value="Chromosome"/>
</dbReference>
<dbReference type="PANTHER" id="PTHR32114:SF2">
    <property type="entry name" value="ABC TRANSPORTER ABCH.3"/>
    <property type="match status" value="1"/>
</dbReference>
<dbReference type="GO" id="GO:0005524">
    <property type="term" value="F:ATP binding"/>
    <property type="evidence" value="ECO:0007669"/>
    <property type="project" value="UniProtKB-UniRule"/>
</dbReference>
<comment type="similarity">
    <text evidence="9">Belongs to the SMC family. RAD50 subfamily.</text>
</comment>
<keyword evidence="5 9" id="KW-0862">Zinc</keyword>
<keyword evidence="2 9" id="KW-0547">Nucleotide-binding</keyword>
<dbReference type="EMBL" id="CP006577">
    <property type="protein sequence ID" value="AIG98448.1"/>
    <property type="molecule type" value="Genomic_DNA"/>
</dbReference>
<dbReference type="InterPro" id="IPR003593">
    <property type="entry name" value="AAA+_ATPase"/>
</dbReference>
<dbReference type="Gene3D" id="3.40.50.300">
    <property type="entry name" value="P-loop containing nucleotide triphosphate hydrolases"/>
    <property type="match status" value="2"/>
</dbReference>
<evidence type="ECO:0000313" key="12">
    <source>
        <dbReference type="EMBL" id="AIG98448.1"/>
    </source>
</evidence>
<reference evidence="12 13" key="1">
    <citation type="submission" date="2013-07" db="EMBL/GenBank/DDBJ databases">
        <title>Genome of Archaeoglobus fulgidus.</title>
        <authorList>
            <person name="Fiebig A."/>
            <person name="Birkeland N.-K."/>
        </authorList>
    </citation>
    <scope>NUCLEOTIDE SEQUENCE [LARGE SCALE GENOMIC DNA]</scope>
    <source>
        <strain evidence="12 13">DSM 8774</strain>
    </source>
</reference>
<keyword evidence="8 9" id="KW-0234">DNA repair</keyword>
<dbReference type="Pfam" id="PF13476">
    <property type="entry name" value="AAA_23"/>
    <property type="match status" value="1"/>
</dbReference>
<dbReference type="SMART" id="SM00382">
    <property type="entry name" value="AAA"/>
    <property type="match status" value="1"/>
</dbReference>
<dbReference type="SUPFAM" id="SSF75712">
    <property type="entry name" value="Rad50 coiled-coil Zn hook"/>
    <property type="match status" value="1"/>
</dbReference>
<sequence length="893" mass="103206">MIIKSVRLKDFISHADTRIEFPLGVTALIGPNGAGKTSIIDGIIFALFADKVRGDKITDVIRRGASSAEVEIVFEESGREYTLRRVRKSRTMEVVLMRDGQPIATGQSEVLAEVLKLLRMDKDTVINSIFVRQGEVASLVDAEPRQRKLLMGKLVGLDRLENAWQNMREVLDYFEEKAREYDVVKREIEVRKERKEQIEKEIAQLEEEVGKVKHDLEKAKKELDKASSELKLWKEKREAYYRLSEKLSTLRERIGSLRKDVERLGKELEEAENAKQEMLEIEPEVNKISILEDYLKTTGEKEKIEERIKQVEKELERVKILLSEIEQTRQAYEKYVELNDKLKELKEKLDRLQHAEKEYEGVKTEIKMVQSRIEELKSEISKVESKALEVLSAATVEAKKAKLEELNSKIAELNQRISSLQNEHGQVEGRISEIEEYVEILGESTECPVCKSPLTPKHRDEVRRDFEVEKERLQKRLVEINAEIESFSEEKRKVEEERNRINALDVERLEKLKEDLNKLEAKLGELLRKEGKIKSVIEKLARVKDEIAGIEAELEKIKGDYEKHLAASKALERERSKDEIEAELDDLRAKLNEVDESISSLLSKLGYTPEKPEDELRMLRSLKEKYEVLKSKAERIDAIREEIAKVREELEKTAQEKESAERELVSLSYSDEEYRKVEDRYNEFSKRVAELKTRLEGAEKQRNSKMDELTRTNESIRALEEKLTSLKRILEFVGKLQRIRQAFSKDGVQRIVRQRVAPIISEFARGYIENFNLDITDISVNEDFDVSIMKQGGEISIKSISGGEKVAVAIALRLAIAKALAGRISTIIMDEPTTHLDEERRRELVEIMKNFFREGAAVPQMIIVTHHRELEEVADTVYRVEKVDGVSRVVEGI</sequence>
<evidence type="ECO:0000256" key="8">
    <source>
        <dbReference type="ARBA" id="ARBA00023204"/>
    </source>
</evidence>
<dbReference type="InterPro" id="IPR038729">
    <property type="entry name" value="Rad50/SbcC_AAA"/>
</dbReference>
<dbReference type="InterPro" id="IPR027417">
    <property type="entry name" value="P-loop_NTPase"/>
</dbReference>
<dbReference type="RefSeq" id="WP_048095836.1">
    <property type="nucleotide sequence ID" value="NZ_CP006577.1"/>
</dbReference>
<dbReference type="GO" id="GO:0008270">
    <property type="term" value="F:zinc ion binding"/>
    <property type="evidence" value="ECO:0007669"/>
    <property type="project" value="UniProtKB-UniRule"/>
</dbReference>
<dbReference type="AlphaFoldDB" id="A0A075WLL9"/>
<dbReference type="PROSITE" id="PS50890">
    <property type="entry name" value="PUA"/>
    <property type="match status" value="1"/>
</dbReference>
<dbReference type="InterPro" id="IPR022982">
    <property type="entry name" value="Rad50_ATPase_archaeal"/>
</dbReference>
<protein>
    <recommendedName>
        <fullName evidence="9">DNA double-strand break repair Rad50 ATPase</fullName>
    </recommendedName>
</protein>
<keyword evidence="4 9" id="KW-0378">Hydrolase</keyword>
<dbReference type="KEGG" id="afg:AFULGI_00016890"/>
<feature type="binding site" evidence="9 10">
    <location>
        <position position="447"/>
    </location>
    <ligand>
        <name>Zn(2+)</name>
        <dbReference type="ChEBI" id="CHEBI:29105"/>
    </ligand>
</feature>
<dbReference type="Gene3D" id="1.10.287.510">
    <property type="entry name" value="Helix hairpin bin"/>
    <property type="match status" value="1"/>
</dbReference>
<keyword evidence="3 9" id="KW-0227">DNA damage</keyword>
<gene>
    <name evidence="9" type="primary">rad50</name>
    <name evidence="12" type="ORF">AFULGI_00016890</name>
</gene>
<dbReference type="Pfam" id="PF13558">
    <property type="entry name" value="SbcC_Walker_B"/>
    <property type="match status" value="1"/>
</dbReference>
<evidence type="ECO:0000313" key="13">
    <source>
        <dbReference type="Proteomes" id="UP000028501"/>
    </source>
</evidence>
<dbReference type="PROSITE" id="PS51131">
    <property type="entry name" value="ZN_HOOK"/>
    <property type="match status" value="1"/>
</dbReference>
<feature type="coiled-coil region" evidence="9">
    <location>
        <begin position="463"/>
        <end position="729"/>
    </location>
</feature>
<feature type="binding site" evidence="9">
    <location>
        <position position="133"/>
    </location>
    <ligand>
        <name>ATP</name>
        <dbReference type="ChEBI" id="CHEBI:30616"/>
    </ligand>
</feature>
<evidence type="ECO:0000256" key="6">
    <source>
        <dbReference type="ARBA" id="ARBA00022840"/>
    </source>
</evidence>
<feature type="coiled-coil region" evidence="9">
    <location>
        <begin position="157"/>
        <end position="430"/>
    </location>
</feature>
<comment type="domain">
    <text evidence="9">The two conserved Cys that bind zinc constitute the zinc-hook, which separates the large intramolecular coiled coil regions. The 2 Cys residues coordinate one molecule of zinc with the help of the 2 Cys residues of the zinc-hook of another Rad50 molecule, thereby forming a V-shaped homodimer.</text>
</comment>
<feature type="binding site" evidence="9 10">
    <location>
        <position position="450"/>
    </location>
    <ligand>
        <name>Zn(2+)</name>
        <dbReference type="ChEBI" id="CHEBI:29105"/>
    </ligand>
</feature>
<comment type="caution">
    <text evidence="9">Lacks conserved residue(s) required for the propagation of feature annotation.</text>
</comment>
<feature type="binding site" evidence="9">
    <location>
        <begin position="32"/>
        <end position="38"/>
    </location>
    <ligand>
        <name>ATP</name>
        <dbReference type="ChEBI" id="CHEBI:30616"/>
    </ligand>
</feature>
<organism evidence="12 13">
    <name type="scientific">Archaeoglobus fulgidus DSM 8774</name>
    <dbReference type="NCBI Taxonomy" id="1344584"/>
    <lineage>
        <taxon>Archaea</taxon>
        <taxon>Methanobacteriati</taxon>
        <taxon>Methanobacteriota</taxon>
        <taxon>Archaeoglobi</taxon>
        <taxon>Archaeoglobales</taxon>
        <taxon>Archaeoglobaceae</taxon>
        <taxon>Archaeoglobus</taxon>
    </lineage>
</organism>
<accession>A0A075WLL9</accession>
<evidence type="ECO:0000256" key="9">
    <source>
        <dbReference type="HAMAP-Rule" id="MF_00449"/>
    </source>
</evidence>
<comment type="cofactor">
    <cofactor evidence="9">
        <name>Zn(2+)</name>
        <dbReference type="ChEBI" id="CHEBI:29105"/>
    </cofactor>
    <text evidence="9">Binds 1 zinc ion per homodimer.</text>
</comment>
<evidence type="ECO:0000256" key="5">
    <source>
        <dbReference type="ARBA" id="ARBA00022833"/>
    </source>
</evidence>
<dbReference type="PANTHER" id="PTHR32114">
    <property type="entry name" value="ABC TRANSPORTER ABCH.3"/>
    <property type="match status" value="1"/>
</dbReference>
<evidence type="ECO:0000256" key="3">
    <source>
        <dbReference type="ARBA" id="ARBA00022763"/>
    </source>
</evidence>
<keyword evidence="1 9" id="KW-0479">Metal-binding</keyword>
<keyword evidence="7 9" id="KW-0175">Coiled coil</keyword>
<comment type="function">
    <text evidence="9">Part of the Rad50/Mre11 complex, which is involved in the early steps of DNA double-strand break (DSB) repair. The complex may facilitate opening of the processed DNA ends to aid in the recruitment of HerA and NurA. Rad50 controls the balance between DNA end bridging and DNA resection via ATP-dependent structural rearrangements of the Rad50/Mre11 complex.</text>
</comment>
<evidence type="ECO:0000256" key="10">
    <source>
        <dbReference type="PROSITE-ProRule" id="PRU00471"/>
    </source>
</evidence>
<feature type="domain" description="Zinc-hook" evidence="11">
    <location>
        <begin position="403"/>
        <end position="499"/>
    </location>
</feature>
<dbReference type="GO" id="GO:0016887">
    <property type="term" value="F:ATP hydrolysis activity"/>
    <property type="evidence" value="ECO:0007669"/>
    <property type="project" value="UniProtKB-UniRule"/>
</dbReference>
<dbReference type="HOGENOM" id="CLU_004785_0_2_2"/>
<dbReference type="SUPFAM" id="SSF52540">
    <property type="entry name" value="P-loop containing nucleoside triphosphate hydrolases"/>
    <property type="match status" value="1"/>
</dbReference>
<dbReference type="InterPro" id="IPR013134">
    <property type="entry name" value="Zn_hook_RAD50"/>
</dbReference>
<evidence type="ECO:0000256" key="7">
    <source>
        <dbReference type="ARBA" id="ARBA00023054"/>
    </source>
</evidence>
<name>A0A075WLL9_ARCFL</name>
<dbReference type="HAMAP" id="MF_00449">
    <property type="entry name" value="RAD50"/>
    <property type="match status" value="1"/>
</dbReference>
<dbReference type="GO" id="GO:0006302">
    <property type="term" value="P:double-strand break repair"/>
    <property type="evidence" value="ECO:0007669"/>
    <property type="project" value="UniProtKB-UniRule"/>
</dbReference>
<proteinExistence type="inferred from homology"/>
<dbReference type="Pfam" id="PF04423">
    <property type="entry name" value="Rad50_zn_hook"/>
    <property type="match status" value="1"/>
</dbReference>
<evidence type="ECO:0000256" key="4">
    <source>
        <dbReference type="ARBA" id="ARBA00022801"/>
    </source>
</evidence>
<evidence type="ECO:0000256" key="1">
    <source>
        <dbReference type="ARBA" id="ARBA00022723"/>
    </source>
</evidence>
<evidence type="ECO:0000259" key="11">
    <source>
        <dbReference type="PROSITE" id="PS51131"/>
    </source>
</evidence>
<keyword evidence="6 9" id="KW-0067">ATP-binding</keyword>
<comment type="subunit">
    <text evidence="9">Homodimer. Forms a heterotetramer composed of two Mre11 subunits and two Rad50 subunits.</text>
</comment>
<dbReference type="GeneID" id="24795189"/>